<evidence type="ECO:0000313" key="3">
    <source>
        <dbReference type="Proteomes" id="UP000318186"/>
    </source>
</evidence>
<dbReference type="AlphaFoldDB" id="A0A561UZ09"/>
<proteinExistence type="predicted"/>
<dbReference type="Proteomes" id="UP000318186">
    <property type="component" value="Unassembled WGS sequence"/>
</dbReference>
<dbReference type="EMBL" id="VIWW01000001">
    <property type="protein sequence ID" value="TWG04612.1"/>
    <property type="molecule type" value="Genomic_DNA"/>
</dbReference>
<evidence type="ECO:0000313" key="2">
    <source>
        <dbReference type="EMBL" id="TWG04612.1"/>
    </source>
</evidence>
<reference evidence="2 3" key="1">
    <citation type="submission" date="2019-06" db="EMBL/GenBank/DDBJ databases">
        <title>Sequencing the genomes of 1000 actinobacteria strains.</title>
        <authorList>
            <person name="Klenk H.-P."/>
        </authorList>
    </citation>
    <scope>NUCLEOTIDE SEQUENCE [LARGE SCALE GENOMIC DNA]</scope>
    <source>
        <strain evidence="2 3">DSM 42059</strain>
    </source>
</reference>
<dbReference type="RefSeq" id="WP_145764711.1">
    <property type="nucleotide sequence ID" value="NZ_JBHJUX010000032.1"/>
</dbReference>
<sequence>MPKSADAVETAAPPSSKPVPPPFLLTPRQGEAARALLSYVVELPLVSVDAQLLAVVVAIRAARGGIGNLTGTDLRSLRLENPERAVAELATAGWQVPESLIGGDPDEPAGIVVPELAPGPGHPMPLGKGTRSRVSGWAMRTRVAKPVRKTTPAARLAALFLAAHSAADLSGHIPAGLPGDCCDALPELLAKGFLADVSGDAYRLGPVVGHLAGMFRTPEELAELAEQEAAQRAAREAAAAAEPPEITPARWAEWKSGISPALLRHVEAVEQCPLCRFSFGRVANAFATSPPEVPVPRSVFSAYETWRDAHPDCGREAAAFTVAFRAEHGHGPSYGQLCKGLGWKKLPRSLRGFVVHRIVAEDWLTDTSPVPWTLRPGKVAQTHGIALPAQAVRVSRSSR</sequence>
<accession>A0A561UZ09</accession>
<name>A0A561UZ09_9ACTN</name>
<evidence type="ECO:0000256" key="1">
    <source>
        <dbReference type="SAM" id="MobiDB-lite"/>
    </source>
</evidence>
<comment type="caution">
    <text evidence="2">The sequence shown here is derived from an EMBL/GenBank/DDBJ whole genome shotgun (WGS) entry which is preliminary data.</text>
</comment>
<dbReference type="OrthoDB" id="3417677at2"/>
<organism evidence="2 3">
    <name type="scientific">Streptomyces brevispora</name>
    <dbReference type="NCBI Taxonomy" id="887462"/>
    <lineage>
        <taxon>Bacteria</taxon>
        <taxon>Bacillati</taxon>
        <taxon>Actinomycetota</taxon>
        <taxon>Actinomycetes</taxon>
        <taxon>Kitasatosporales</taxon>
        <taxon>Streptomycetaceae</taxon>
        <taxon>Streptomyces</taxon>
    </lineage>
</organism>
<gene>
    <name evidence="2" type="ORF">FHX80_113081</name>
</gene>
<protein>
    <submittedName>
        <fullName evidence="2">Uncharacterized protein</fullName>
    </submittedName>
</protein>
<feature type="region of interest" description="Disordered" evidence="1">
    <location>
        <begin position="1"/>
        <end position="22"/>
    </location>
</feature>